<proteinExistence type="predicted"/>
<keyword evidence="1" id="KW-0732">Signal</keyword>
<dbReference type="Gene3D" id="2.120.10.10">
    <property type="match status" value="1"/>
</dbReference>
<dbReference type="EMBL" id="CP080507">
    <property type="protein sequence ID" value="QYM78838.1"/>
    <property type="molecule type" value="Genomic_DNA"/>
</dbReference>
<dbReference type="CDD" id="cd15482">
    <property type="entry name" value="Sialidase_non-viral"/>
    <property type="match status" value="1"/>
</dbReference>
<dbReference type="Proteomes" id="UP000825051">
    <property type="component" value="Chromosome"/>
</dbReference>
<feature type="signal peptide" evidence="1">
    <location>
        <begin position="1"/>
        <end position="21"/>
    </location>
</feature>
<dbReference type="RefSeq" id="WP_220161942.1">
    <property type="nucleotide sequence ID" value="NZ_CP080507.1"/>
</dbReference>
<gene>
    <name evidence="2" type="ORF">K0B96_16270</name>
</gene>
<evidence type="ECO:0000256" key="1">
    <source>
        <dbReference type="SAM" id="SignalP"/>
    </source>
</evidence>
<dbReference type="GO" id="GO:0016787">
    <property type="term" value="F:hydrolase activity"/>
    <property type="evidence" value="ECO:0007669"/>
    <property type="project" value="UniProtKB-KW"/>
</dbReference>
<accession>A0A8F9TV38</accession>
<keyword evidence="3" id="KW-1185">Reference proteome</keyword>
<dbReference type="AlphaFoldDB" id="A0A8F9TV38"/>
<dbReference type="InterPro" id="IPR036278">
    <property type="entry name" value="Sialidase_sf"/>
</dbReference>
<dbReference type="SUPFAM" id="SSF50939">
    <property type="entry name" value="Sialidases"/>
    <property type="match status" value="1"/>
</dbReference>
<evidence type="ECO:0000313" key="3">
    <source>
        <dbReference type="Proteomes" id="UP000825051"/>
    </source>
</evidence>
<evidence type="ECO:0000313" key="2">
    <source>
        <dbReference type="EMBL" id="QYM78838.1"/>
    </source>
</evidence>
<organism evidence="2 3">
    <name type="scientific">Horticoccus luteus</name>
    <dbReference type="NCBI Taxonomy" id="2862869"/>
    <lineage>
        <taxon>Bacteria</taxon>
        <taxon>Pseudomonadati</taxon>
        <taxon>Verrucomicrobiota</taxon>
        <taxon>Opitutia</taxon>
        <taxon>Opitutales</taxon>
        <taxon>Opitutaceae</taxon>
        <taxon>Horticoccus</taxon>
    </lineage>
</organism>
<keyword evidence="2" id="KW-0378">Hydrolase</keyword>
<sequence length="357" mass="37708">MKKLASLLLLAGVAFSSNALAGEKTVSRTEVQPATQPQLAADLNGEVWLTYGHAEAILVRRSGDGGETFGEPIKVATLPSLALGMRRGPRIAVHGDHVTITAIGDELVSFHSGDGGRTWSAAVTINDVATSAREGLHDLATAPDGRLFVTWLDLREGAMMVCGAESVDHGRTWSKNEPIYRSPDKSVCECCHPSATFDAQGNLAVMWRNSIAGSRDLWMATRAAGAREFSVARKLGQGTWKIAGCPMDGGRIVAYGHGRFGSVWQRAGEIYFTADSGSEVLLGRGKQPVAVVCDGKVFACWQDGPNLVTAQLGQGAAAKHASNAKFATALALPGGGLLVAYEQAAETNPPGIVIERW</sequence>
<feature type="chain" id="PRO_5034637091" evidence="1">
    <location>
        <begin position="22"/>
        <end position="357"/>
    </location>
</feature>
<protein>
    <submittedName>
        <fullName evidence="2">Glycoside hydrolase</fullName>
    </submittedName>
</protein>
<dbReference type="KEGG" id="ole:K0B96_16270"/>
<name>A0A8F9TV38_9BACT</name>
<reference evidence="2" key="1">
    <citation type="submission" date="2021-08" db="EMBL/GenBank/DDBJ databases">
        <title>Genome of a novel bacterium of the phylum Verrucomicrobia, Oleiharenicola sp. KSB-15.</title>
        <authorList>
            <person name="Chung J.-H."/>
            <person name="Ahn J.-H."/>
            <person name="Yoon Y."/>
            <person name="Kim D.-Y."/>
            <person name="An S.-H."/>
            <person name="Park I."/>
            <person name="Yeon J."/>
        </authorList>
    </citation>
    <scope>NUCLEOTIDE SEQUENCE</scope>
    <source>
        <strain evidence="2">KSB-15</strain>
    </source>
</reference>